<reference evidence="1" key="1">
    <citation type="submission" date="2022-07" db="EMBL/GenBank/DDBJ databases">
        <title>Phylogenomic reconstructions and comparative analyses of Kickxellomycotina fungi.</title>
        <authorList>
            <person name="Reynolds N.K."/>
            <person name="Stajich J.E."/>
            <person name="Barry K."/>
            <person name="Grigoriev I.V."/>
            <person name="Crous P."/>
            <person name="Smith M.E."/>
        </authorList>
    </citation>
    <scope>NUCLEOTIDE SEQUENCE</scope>
    <source>
        <strain evidence="1">NRRL 5244</strain>
    </source>
</reference>
<keyword evidence="2" id="KW-1185">Reference proteome</keyword>
<comment type="caution">
    <text evidence="1">The sequence shown here is derived from an EMBL/GenBank/DDBJ whole genome shotgun (WGS) entry which is preliminary data.</text>
</comment>
<protein>
    <submittedName>
        <fullName evidence="1">Bifunctional purine biosynthetic protein ade1</fullName>
    </submittedName>
</protein>
<gene>
    <name evidence="1" type="primary">ADE1_2</name>
    <name evidence="1" type="ORF">FBU59_006556</name>
</gene>
<sequence length="142" mass="14802">MADSQLKVLVIGSGGREHALAWALAKSARVAKVFVAPGNGGTATASAKIENVPIGHGQGDFPALVGLVIPGPEQPLVDGVADVFKKVGIPVFGPSSKAAHIEGSKAFSKDFMQKHNIPTAQYGNFTDYAKARQFVEAAEFDV</sequence>
<organism evidence="1 2">
    <name type="scientific">Linderina macrospora</name>
    <dbReference type="NCBI Taxonomy" id="4868"/>
    <lineage>
        <taxon>Eukaryota</taxon>
        <taxon>Fungi</taxon>
        <taxon>Fungi incertae sedis</taxon>
        <taxon>Zoopagomycota</taxon>
        <taxon>Kickxellomycotina</taxon>
        <taxon>Kickxellomycetes</taxon>
        <taxon>Kickxellales</taxon>
        <taxon>Kickxellaceae</taxon>
        <taxon>Linderina</taxon>
    </lineage>
</organism>
<evidence type="ECO:0000313" key="2">
    <source>
        <dbReference type="Proteomes" id="UP001150603"/>
    </source>
</evidence>
<dbReference type="Proteomes" id="UP001150603">
    <property type="component" value="Unassembled WGS sequence"/>
</dbReference>
<accession>A0ACC1IZG2</accession>
<proteinExistence type="predicted"/>
<evidence type="ECO:0000313" key="1">
    <source>
        <dbReference type="EMBL" id="KAJ1931894.1"/>
    </source>
</evidence>
<dbReference type="EMBL" id="JANBPW010005784">
    <property type="protein sequence ID" value="KAJ1931894.1"/>
    <property type="molecule type" value="Genomic_DNA"/>
</dbReference>
<feature type="non-terminal residue" evidence="1">
    <location>
        <position position="142"/>
    </location>
</feature>
<name>A0ACC1IZG2_9FUNG</name>